<feature type="transmembrane region" description="Helical" evidence="6">
    <location>
        <begin position="209"/>
        <end position="227"/>
    </location>
</feature>
<protein>
    <recommendedName>
        <fullName evidence="6">Probable membrane transporter protein</fullName>
    </recommendedName>
</protein>
<keyword evidence="6" id="KW-1003">Cell membrane</keyword>
<feature type="transmembrane region" description="Helical" evidence="6">
    <location>
        <begin position="30"/>
        <end position="51"/>
    </location>
</feature>
<evidence type="ECO:0000256" key="1">
    <source>
        <dbReference type="ARBA" id="ARBA00004141"/>
    </source>
</evidence>
<dbReference type="Proteomes" id="UP000632138">
    <property type="component" value="Unassembled WGS sequence"/>
</dbReference>
<organism evidence="7 8">
    <name type="scientific">Paractinoplanes ovalisporus</name>
    <dbReference type="NCBI Taxonomy" id="2810368"/>
    <lineage>
        <taxon>Bacteria</taxon>
        <taxon>Bacillati</taxon>
        <taxon>Actinomycetota</taxon>
        <taxon>Actinomycetes</taxon>
        <taxon>Micromonosporales</taxon>
        <taxon>Micromonosporaceae</taxon>
        <taxon>Paractinoplanes</taxon>
    </lineage>
</organism>
<dbReference type="InterPro" id="IPR051598">
    <property type="entry name" value="TSUP/Inactive_protease-like"/>
</dbReference>
<evidence type="ECO:0000313" key="8">
    <source>
        <dbReference type="Proteomes" id="UP000632138"/>
    </source>
</evidence>
<evidence type="ECO:0000256" key="2">
    <source>
        <dbReference type="ARBA" id="ARBA00009142"/>
    </source>
</evidence>
<dbReference type="PANTHER" id="PTHR43701">
    <property type="entry name" value="MEMBRANE TRANSPORTER PROTEIN MJ0441-RELATED"/>
    <property type="match status" value="1"/>
</dbReference>
<dbReference type="RefSeq" id="WP_203384036.1">
    <property type="nucleotide sequence ID" value="NZ_JAENHP010000040.1"/>
</dbReference>
<feature type="transmembrane region" description="Helical" evidence="6">
    <location>
        <begin position="258"/>
        <end position="275"/>
    </location>
</feature>
<feature type="transmembrane region" description="Helical" evidence="6">
    <location>
        <begin position="234"/>
        <end position="252"/>
    </location>
</feature>
<proteinExistence type="inferred from homology"/>
<reference evidence="7 8" key="1">
    <citation type="submission" date="2021-01" db="EMBL/GenBank/DDBJ databases">
        <title>Actinoplanes sp. nov. LDG1-06 isolated from lichen.</title>
        <authorList>
            <person name="Saeng-In P."/>
            <person name="Phongsopitanun W."/>
            <person name="Kanchanasin P."/>
            <person name="Yuki M."/>
            <person name="Kudo T."/>
            <person name="Ohkuma M."/>
            <person name="Tanasupawat S."/>
        </authorList>
    </citation>
    <scope>NUCLEOTIDE SEQUENCE [LARGE SCALE GENOMIC DNA]</scope>
    <source>
        <strain evidence="7 8">LDG1-06</strain>
    </source>
</reference>
<keyword evidence="5 6" id="KW-0472">Membrane</keyword>
<keyword evidence="3 6" id="KW-0812">Transmembrane</keyword>
<name>A0ABS2AUY8_9ACTN</name>
<feature type="transmembrane region" description="Helical" evidence="6">
    <location>
        <begin position="105"/>
        <end position="124"/>
    </location>
</feature>
<accession>A0ABS2AUY8</accession>
<feature type="transmembrane region" description="Helical" evidence="6">
    <location>
        <begin position="144"/>
        <end position="172"/>
    </location>
</feature>
<feature type="transmembrane region" description="Helical" evidence="6">
    <location>
        <begin position="6"/>
        <end position="23"/>
    </location>
</feature>
<comment type="similarity">
    <text evidence="2 6">Belongs to the 4-toluene sulfonate uptake permease (TSUP) (TC 2.A.102) family.</text>
</comment>
<evidence type="ECO:0000256" key="5">
    <source>
        <dbReference type="ARBA" id="ARBA00023136"/>
    </source>
</evidence>
<dbReference type="PANTHER" id="PTHR43701:SF2">
    <property type="entry name" value="MEMBRANE TRANSPORTER PROTEIN YJNA-RELATED"/>
    <property type="match status" value="1"/>
</dbReference>
<evidence type="ECO:0000256" key="4">
    <source>
        <dbReference type="ARBA" id="ARBA00022989"/>
    </source>
</evidence>
<keyword evidence="8" id="KW-1185">Reference proteome</keyword>
<dbReference type="EMBL" id="JAENHP010000040">
    <property type="protein sequence ID" value="MBM2623685.1"/>
    <property type="molecule type" value="Genomic_DNA"/>
</dbReference>
<comment type="subcellular location">
    <subcellularLocation>
        <location evidence="6">Cell membrane</location>
        <topology evidence="6">Multi-pass membrane protein</topology>
    </subcellularLocation>
    <subcellularLocation>
        <location evidence="1">Membrane</location>
        <topology evidence="1">Multi-pass membrane protein</topology>
    </subcellularLocation>
</comment>
<keyword evidence="4 6" id="KW-1133">Transmembrane helix</keyword>
<comment type="caution">
    <text evidence="7">The sequence shown here is derived from an EMBL/GenBank/DDBJ whole genome shotgun (WGS) entry which is preliminary data.</text>
</comment>
<gene>
    <name evidence="7" type="ORF">JIG36_50175</name>
</gene>
<evidence type="ECO:0000313" key="7">
    <source>
        <dbReference type="EMBL" id="MBM2623685.1"/>
    </source>
</evidence>
<evidence type="ECO:0000256" key="6">
    <source>
        <dbReference type="RuleBase" id="RU363041"/>
    </source>
</evidence>
<dbReference type="Pfam" id="PF01925">
    <property type="entry name" value="TauE"/>
    <property type="match status" value="1"/>
</dbReference>
<sequence length="295" mass="29684">MDWTLALAGLGVGIVVGLTGMGGGALMTPILVLFFGVPPVAAVSSDLAASAVMKPFGGWVHARRGTVNWSLVGWLCVGSVPSAFLGVLLLRLLGDDESVQQAIRVALGVALLLAAGGLLLKGWVSRKKGEGDGRITVRPVPTVVLGALGGLVVGLTSVGSGSLIIVALLALYPTLRANNLVGTDLVQAIPLVTAAALGHAFFGDLQLDLAAAVLVGSIPGVLIGSRVSSRAPAGLVRAALVIVLLASALKLFDLSTTVVGVTSGVAIVIAVALGLRARMTRTPATEPEREPVAAP</sequence>
<feature type="transmembrane region" description="Helical" evidence="6">
    <location>
        <begin position="71"/>
        <end position="93"/>
    </location>
</feature>
<dbReference type="InterPro" id="IPR002781">
    <property type="entry name" value="TM_pro_TauE-like"/>
</dbReference>
<evidence type="ECO:0000256" key="3">
    <source>
        <dbReference type="ARBA" id="ARBA00022692"/>
    </source>
</evidence>